<accession>A0ABQ9YD79</accession>
<organism evidence="2 3">
    <name type="scientific">Blattamonas nauphoetae</name>
    <dbReference type="NCBI Taxonomy" id="2049346"/>
    <lineage>
        <taxon>Eukaryota</taxon>
        <taxon>Metamonada</taxon>
        <taxon>Preaxostyla</taxon>
        <taxon>Oxymonadida</taxon>
        <taxon>Blattamonas</taxon>
    </lineage>
</organism>
<keyword evidence="3" id="KW-1185">Reference proteome</keyword>
<gene>
    <name evidence="2" type="ORF">BLNAU_3441</name>
</gene>
<dbReference type="EMBL" id="JARBJD010000015">
    <property type="protein sequence ID" value="KAK2961643.1"/>
    <property type="molecule type" value="Genomic_DNA"/>
</dbReference>
<evidence type="ECO:0000256" key="1">
    <source>
        <dbReference type="SAM" id="MobiDB-lite"/>
    </source>
</evidence>
<feature type="region of interest" description="Disordered" evidence="1">
    <location>
        <begin position="329"/>
        <end position="348"/>
    </location>
</feature>
<reference evidence="2 3" key="1">
    <citation type="journal article" date="2022" name="bioRxiv">
        <title>Genomics of Preaxostyla Flagellates Illuminates Evolutionary Transitions and the Path Towards Mitochondrial Loss.</title>
        <authorList>
            <person name="Novak L.V.F."/>
            <person name="Treitli S.C."/>
            <person name="Pyrih J."/>
            <person name="Halakuc P."/>
            <person name="Pipaliya S.V."/>
            <person name="Vacek V."/>
            <person name="Brzon O."/>
            <person name="Soukal P."/>
            <person name="Eme L."/>
            <person name="Dacks J.B."/>
            <person name="Karnkowska A."/>
            <person name="Elias M."/>
            <person name="Hampl V."/>
        </authorList>
    </citation>
    <scope>NUCLEOTIDE SEQUENCE [LARGE SCALE GENOMIC DNA]</scope>
    <source>
        <strain evidence="2">NAU3</strain>
        <tissue evidence="2">Gut</tissue>
    </source>
</reference>
<sequence length="991" mass="113164">MRKFDDSEIANNALSQDIWTESLESLFFRLERSDDHLSWTRLMEWFVEAVIGAELFRNDHPSTPPLSLNDVRIDASSTVLIAPQSPHLESPIAGSLPSDISTLCRFFLRIHRTLEQQNRLILPLDPEKHNIVFSHIMNALVDHFVASGDLILLNSSPQDRLMFLGEWYVQFGKMLFFSNPFVPHNLAFMFTQLVLHDPLSRNLFIPAQSSFLHRDNSESSEQLLSAVKKVPETHSLEIVRDVYFDWKEWMAMMETLENDDALGTDLSFLQSRCLRSTLLSLQMKCQHIVHISHIEEQSLPVSVTDNLSTLTTHPPTEIEATWHLSVDDSSQSLTPHSNHSSSCSPLPTSNSSTFTIDFARHHSQRLLDAIHHHLARPQNTVFLWNIRPSESVDTSFPAPHPSFVDKNEKFDTSLFDETACMYPVGYRETDVSQHCVLDSFRSMQHYLSLTQSLHNLQSPDNLQGTYMPTKQMMRNSLSHSIGVVLSSKRRNPQNALFTSALSRIGSSRSESTFLFFTIADYLPTADDPRDPQFLSLQKAFRDGTHWEKVALVQLWGRWFFRDGGRNGEPKKASGFDFDGLLQADLTDPHLFDQTFLLIGNVITSDLVSMQQQWKVDFLLSFEKMHRMMSRLSSNPKVLLRHERSARDLRPLATDLGSLLSVFRGRDFPSALNDLITTDWDTIPHTLSFRVNPVFFLCHTSVASKHRISFCPMDLMFERYFRSDPDAFLRDWPDLSLVTSKQFLFTPSVGLHSILLRRPKFNLDQHALQQLVDLLCLEKNMDAARVDILDLFCVFPPPRHFDSLLSHLHLIRASHDVWVRFLNLFSAYGASVAPFGACSSLATIFQLLTPFDSNPTPFKRYFLRKVGHVVVSLHWLSIPAHFDSPLICHLPSLSGRQRDILQQHSSPSDLPCFSDRETNACLSVRNLVTHDSSPPKIGFGIVEHLIKDLLCVFSHHIHPLFRSSSPAIVSAAIDTVTLEKKRHRRLKVFTEC</sequence>
<dbReference type="Proteomes" id="UP001281761">
    <property type="component" value="Unassembled WGS sequence"/>
</dbReference>
<protein>
    <submittedName>
        <fullName evidence="2">Uncharacterized protein</fullName>
    </submittedName>
</protein>
<proteinExistence type="predicted"/>
<name>A0ABQ9YD79_9EUKA</name>
<comment type="caution">
    <text evidence="2">The sequence shown here is derived from an EMBL/GenBank/DDBJ whole genome shotgun (WGS) entry which is preliminary data.</text>
</comment>
<evidence type="ECO:0000313" key="2">
    <source>
        <dbReference type="EMBL" id="KAK2961643.1"/>
    </source>
</evidence>
<evidence type="ECO:0000313" key="3">
    <source>
        <dbReference type="Proteomes" id="UP001281761"/>
    </source>
</evidence>